<accession>A0A2T3AEF4</accession>
<feature type="region of interest" description="Disordered" evidence="2">
    <location>
        <begin position="798"/>
        <end position="853"/>
    </location>
</feature>
<dbReference type="GO" id="GO:0034455">
    <property type="term" value="C:t-UTP complex"/>
    <property type="evidence" value="ECO:0007669"/>
    <property type="project" value="TreeGrafter"/>
</dbReference>
<feature type="compositionally biased region" description="Polar residues" evidence="2">
    <location>
        <begin position="895"/>
        <end position="907"/>
    </location>
</feature>
<dbReference type="STRING" id="2025994.A0A2T3AEF4"/>
<name>A0A2T3AEF4_9PEZI</name>
<feature type="compositionally biased region" description="Acidic residues" evidence="2">
    <location>
        <begin position="798"/>
        <end position="816"/>
    </location>
</feature>
<dbReference type="InterPro" id="IPR015943">
    <property type="entry name" value="WD40/YVTN_repeat-like_dom_sf"/>
</dbReference>
<dbReference type="OrthoDB" id="8883818at2759"/>
<gene>
    <name evidence="3" type="ORF">BD289DRAFT_363855</name>
</gene>
<keyword evidence="4" id="KW-1185">Reference proteome</keyword>
<dbReference type="SMART" id="SM00320">
    <property type="entry name" value="WD40"/>
    <property type="match status" value="7"/>
</dbReference>
<dbReference type="InterPro" id="IPR046351">
    <property type="entry name" value="UTP4"/>
</dbReference>
<reference evidence="3 4" key="1">
    <citation type="journal article" date="2018" name="Mycol. Prog.">
        <title>Coniella lustricola, a new species from submerged detritus.</title>
        <authorList>
            <person name="Raudabaugh D.B."/>
            <person name="Iturriaga T."/>
            <person name="Carver A."/>
            <person name="Mondo S."/>
            <person name="Pangilinan J."/>
            <person name="Lipzen A."/>
            <person name="He G."/>
            <person name="Amirebrahimi M."/>
            <person name="Grigoriev I.V."/>
            <person name="Miller A.N."/>
        </authorList>
    </citation>
    <scope>NUCLEOTIDE SEQUENCE [LARGE SCALE GENOMIC DNA]</scope>
    <source>
        <strain evidence="3 4">B22-T-1</strain>
    </source>
</reference>
<dbReference type="GO" id="GO:0003723">
    <property type="term" value="F:RNA binding"/>
    <property type="evidence" value="ECO:0007669"/>
    <property type="project" value="TreeGrafter"/>
</dbReference>
<dbReference type="GO" id="GO:0030686">
    <property type="term" value="C:90S preribosome"/>
    <property type="evidence" value="ECO:0007669"/>
    <property type="project" value="InterPro"/>
</dbReference>
<dbReference type="Proteomes" id="UP000241462">
    <property type="component" value="Unassembled WGS sequence"/>
</dbReference>
<feature type="region of interest" description="Disordered" evidence="2">
    <location>
        <begin position="872"/>
        <end position="907"/>
    </location>
</feature>
<dbReference type="PANTHER" id="PTHR44163:SF1">
    <property type="entry name" value="U3 SMALL NUCLEOLAR RNA-ASSOCIATED PROTEIN 4 HOMOLOG"/>
    <property type="match status" value="1"/>
</dbReference>
<dbReference type="GO" id="GO:0000462">
    <property type="term" value="P:maturation of SSU-rRNA from tricistronic rRNA transcript (SSU-rRNA, 5.8S rRNA, LSU-rRNA)"/>
    <property type="evidence" value="ECO:0007669"/>
    <property type="project" value="InterPro"/>
</dbReference>
<dbReference type="EMBL" id="KZ678401">
    <property type="protein sequence ID" value="PSR94151.1"/>
    <property type="molecule type" value="Genomic_DNA"/>
</dbReference>
<feature type="compositionally biased region" description="Acidic residues" evidence="2">
    <location>
        <begin position="588"/>
        <end position="605"/>
    </location>
</feature>
<feature type="region of interest" description="Disordered" evidence="2">
    <location>
        <begin position="738"/>
        <end position="775"/>
    </location>
</feature>
<dbReference type="PROSITE" id="PS50082">
    <property type="entry name" value="WD_REPEATS_2"/>
    <property type="match status" value="1"/>
</dbReference>
<evidence type="ECO:0000256" key="2">
    <source>
        <dbReference type="SAM" id="MobiDB-lite"/>
    </source>
</evidence>
<feature type="repeat" description="WD" evidence="1">
    <location>
        <begin position="264"/>
        <end position="295"/>
    </location>
</feature>
<organism evidence="3 4">
    <name type="scientific">Coniella lustricola</name>
    <dbReference type="NCBI Taxonomy" id="2025994"/>
    <lineage>
        <taxon>Eukaryota</taxon>
        <taxon>Fungi</taxon>
        <taxon>Dikarya</taxon>
        <taxon>Ascomycota</taxon>
        <taxon>Pezizomycotina</taxon>
        <taxon>Sordariomycetes</taxon>
        <taxon>Sordariomycetidae</taxon>
        <taxon>Diaporthales</taxon>
        <taxon>Schizoparmaceae</taxon>
        <taxon>Coniella</taxon>
    </lineage>
</organism>
<sequence>MDIHRCRFVPFPASPINTIAFSHPLLSSKRPARLAIGRANGDIEIWNPLHGSWFQESIIHGGRDRSIDSLVWVTGDDEVLSNGSVIIGRSRLFSIGYTTAVTEWDLEQGRARKHASGQHGDIWCMAAQPAPAPGSAAAAAGQSQRLVAGTIDGSIVLYSIDDDDLQFQRVLVKTAKRNIKMVSIAFQSRQIAVVGCSDSAIRVYDLRRGELLRKMTLGKDLVGGAKDIIVWSVKCLKNGDIVSGDSTGQIVIWDGKTYTQAQRIQGHKSDVLSLATSADGSSIISGGMDRRTALYRTTPRDPSRWQRVWHRKYHDHDVKAMASFEGHGMSVVVTGGPDATPVVTPLRQAGVENHRTLSHLPHSIPLQSAAQGRLIVSWWDREVHIWKLHRPMKDLLEGEDVEQNIENNRKLLGRILIKGESNITSASISRDGTLLFVATASAIKAFHLTLGADADDDLKIRKIQVPSSMESSGSTLVQLSPNSQWLCWIQDGTKVLATRITHDSSNQQDPISLHSRPAKLARLRRDIPKHVRLGGLGGYDRRITHATFSPDSNTIATADLAGYIDTWVLQQQSDDNSTLQNGATATANDDDDASSESDSDDDNNDDTFPPGPRWTRSPKAALFPKLSHSPVVLSFSDAALGPALRQDEDGSNKDTTDKDKYILLAITASSRIYTFHALEGALTRWSRRNATWKLPDEIRATRDLIKGALWQGSRVWMYGTSFLFMLDIAIDYEDDEAAGAKSNGTGSSSNKASRKRKRGTDTGAGSKMESAQALAPQHLRIAGGSGGEWVDVEMADAEADSHNDDEDDDSSEEEDGELQKLRERQQQQQQQQQNAAKNKESSTSSEGTVAKRRNWWHTYKYRPILGVVPLSSTASEEETHDAVANGASRKKKENSGSAKAKQQTASTVPTLEVALVERPKWDVDTPTRYIED</sequence>
<dbReference type="InParanoid" id="A0A2T3AEF4"/>
<keyword evidence="1" id="KW-0853">WD repeat</keyword>
<dbReference type="GO" id="GO:0032040">
    <property type="term" value="C:small-subunit processome"/>
    <property type="evidence" value="ECO:0007669"/>
    <property type="project" value="TreeGrafter"/>
</dbReference>
<dbReference type="InterPro" id="IPR036322">
    <property type="entry name" value="WD40_repeat_dom_sf"/>
</dbReference>
<evidence type="ECO:0000313" key="3">
    <source>
        <dbReference type="EMBL" id="PSR94151.1"/>
    </source>
</evidence>
<proteinExistence type="predicted"/>
<dbReference type="FunCoup" id="A0A2T3AEF4">
    <property type="interactions" value="885"/>
</dbReference>
<protein>
    <submittedName>
        <fullName evidence="3">WD40-repeat-containing domain protein</fullName>
    </submittedName>
</protein>
<dbReference type="InterPro" id="IPR001680">
    <property type="entry name" value="WD40_rpt"/>
</dbReference>
<dbReference type="AlphaFoldDB" id="A0A2T3AEF4"/>
<dbReference type="Pfam" id="PF00400">
    <property type="entry name" value="WD40"/>
    <property type="match status" value="1"/>
</dbReference>
<evidence type="ECO:0000313" key="4">
    <source>
        <dbReference type="Proteomes" id="UP000241462"/>
    </source>
</evidence>
<dbReference type="Gene3D" id="2.130.10.10">
    <property type="entry name" value="YVTN repeat-like/Quinoprotein amine dehydrogenase"/>
    <property type="match status" value="2"/>
</dbReference>
<feature type="region of interest" description="Disordered" evidence="2">
    <location>
        <begin position="576"/>
        <end position="616"/>
    </location>
</feature>
<evidence type="ECO:0000256" key="1">
    <source>
        <dbReference type="PROSITE-ProRule" id="PRU00221"/>
    </source>
</evidence>
<dbReference type="SUPFAM" id="SSF50978">
    <property type="entry name" value="WD40 repeat-like"/>
    <property type="match status" value="2"/>
</dbReference>
<dbReference type="PANTHER" id="PTHR44163">
    <property type="entry name" value="U3 SMALL NUCLEOLAR RNA-ASSOCIATED PROTEIN 4 HOMOLOG"/>
    <property type="match status" value="1"/>
</dbReference>